<dbReference type="Proteomes" id="UP000002007">
    <property type="component" value="Chromosome"/>
</dbReference>
<dbReference type="eggNOG" id="COG0472">
    <property type="taxonomic scope" value="Bacteria"/>
</dbReference>
<evidence type="ECO:0000313" key="9">
    <source>
        <dbReference type="EMBL" id="ABY23175.1"/>
    </source>
</evidence>
<evidence type="ECO:0000256" key="1">
    <source>
        <dbReference type="ARBA" id="ARBA00004651"/>
    </source>
</evidence>
<comment type="subcellular location">
    <subcellularLocation>
        <location evidence="1">Cell membrane</location>
        <topology evidence="1">Multi-pass membrane protein</topology>
    </subcellularLocation>
</comment>
<dbReference type="PANTHER" id="PTHR22926:SF3">
    <property type="entry name" value="UNDECAPRENYL-PHOSPHATE ALPHA-N-ACETYLGLUCOSAMINYL 1-PHOSPHATE TRANSFERASE"/>
    <property type="match status" value="1"/>
</dbReference>
<keyword evidence="4 8" id="KW-0812">Transmembrane</keyword>
<keyword evidence="6 8" id="KW-0472">Membrane</keyword>
<feature type="binding site" evidence="7">
    <location>
        <position position="208"/>
    </location>
    <ligand>
        <name>Mg(2+)</name>
        <dbReference type="ChEBI" id="CHEBI:18420"/>
    </ligand>
</feature>
<keyword evidence="5 8" id="KW-1133">Transmembrane helix</keyword>
<feature type="binding site" evidence="7">
    <location>
        <position position="148"/>
    </location>
    <ligand>
        <name>Mg(2+)</name>
        <dbReference type="ChEBI" id="CHEBI:18420"/>
    </ligand>
</feature>
<dbReference type="STRING" id="288705.RSal33209_1439"/>
<keyword evidence="7" id="KW-0460">Magnesium</keyword>
<keyword evidence="3 9" id="KW-0808">Transferase</keyword>
<feature type="transmembrane region" description="Helical" evidence="8">
    <location>
        <begin position="77"/>
        <end position="95"/>
    </location>
</feature>
<dbReference type="EC" id="2.7.8.-" evidence="9"/>
<dbReference type="GO" id="GO:0044038">
    <property type="term" value="P:cell wall macromolecule biosynthetic process"/>
    <property type="evidence" value="ECO:0007669"/>
    <property type="project" value="TreeGrafter"/>
</dbReference>
<keyword evidence="2" id="KW-1003">Cell membrane</keyword>
<dbReference type="GO" id="GO:0046872">
    <property type="term" value="F:metal ion binding"/>
    <property type="evidence" value="ECO:0007669"/>
    <property type="project" value="UniProtKB-KW"/>
</dbReference>
<evidence type="ECO:0000256" key="3">
    <source>
        <dbReference type="ARBA" id="ARBA00022679"/>
    </source>
</evidence>
<dbReference type="RefSeq" id="WP_012244856.1">
    <property type="nucleotide sequence ID" value="NC_010168.1"/>
</dbReference>
<proteinExistence type="predicted"/>
<sequence>MLWLTIILCAVVALVASLLFPFVFKPWLQRLAVVDMPSERSSHSVPTIRGMGISVLAAVSLALLVSLFTPLSANHKAIILTILIVVLAASIVGWAEDLRGLRVTNRAAFHLIIGAAGTAVLAWLTGGTGYWWAPAGAVAVAAYINVANFMDGINGISGLHGAVVGAAYAIAGALTQTPWLVVVGVVIAAGFIGFLPWNLSGKPVFLGDVGSYLLGSSIAITAVAAFLAGVPVEYLFAPVLIYLADTFVTLIRRMAAGERWYVAHRQHAYQRVVIVGLSHLQASSMVTVATILTSALGIFAVANGPTGLLISAILCVLVVLLYLRTPTIFQRLIRHRKARSTAATQ</sequence>
<feature type="transmembrane region" description="Helical" evidence="8">
    <location>
        <begin position="48"/>
        <end position="71"/>
    </location>
</feature>
<feature type="transmembrane region" description="Helical" evidence="8">
    <location>
        <begin position="153"/>
        <end position="171"/>
    </location>
</feature>
<gene>
    <name evidence="9" type="ordered locus">RSal33209_1439</name>
</gene>
<keyword evidence="7" id="KW-0479">Metal-binding</keyword>
<feature type="transmembrane region" description="Helical" evidence="8">
    <location>
        <begin position="107"/>
        <end position="124"/>
    </location>
</feature>
<feature type="transmembrane region" description="Helical" evidence="8">
    <location>
        <begin position="209"/>
        <end position="228"/>
    </location>
</feature>
<evidence type="ECO:0000256" key="4">
    <source>
        <dbReference type="ARBA" id="ARBA00022692"/>
    </source>
</evidence>
<name>A9WNB9_RENSM</name>
<evidence type="ECO:0000256" key="2">
    <source>
        <dbReference type="ARBA" id="ARBA00022475"/>
    </source>
</evidence>
<feature type="transmembrane region" description="Helical" evidence="8">
    <location>
        <begin position="234"/>
        <end position="251"/>
    </location>
</feature>
<dbReference type="GO" id="GO:0009103">
    <property type="term" value="P:lipopolysaccharide biosynthetic process"/>
    <property type="evidence" value="ECO:0007669"/>
    <property type="project" value="TreeGrafter"/>
</dbReference>
<dbReference type="CDD" id="cd06854">
    <property type="entry name" value="GT_WbpL_WbcO_like"/>
    <property type="match status" value="1"/>
</dbReference>
<feature type="transmembrane region" description="Helical" evidence="8">
    <location>
        <begin position="177"/>
        <end position="197"/>
    </location>
</feature>
<dbReference type="PANTHER" id="PTHR22926">
    <property type="entry name" value="PHOSPHO-N-ACETYLMURAMOYL-PENTAPEPTIDE-TRANSFERASE"/>
    <property type="match status" value="1"/>
</dbReference>
<evidence type="ECO:0000256" key="8">
    <source>
        <dbReference type="SAM" id="Phobius"/>
    </source>
</evidence>
<comment type="cofactor">
    <cofactor evidence="7">
        <name>Mg(2+)</name>
        <dbReference type="ChEBI" id="CHEBI:18420"/>
    </cofactor>
</comment>
<feature type="transmembrane region" description="Helical" evidence="8">
    <location>
        <begin position="272"/>
        <end position="302"/>
    </location>
</feature>
<organism evidence="9 10">
    <name type="scientific">Renibacterium salmoninarum (strain ATCC 33209 / DSM 20767 / JCM 11484 / NBRC 15589 / NCIMB 2235)</name>
    <dbReference type="NCBI Taxonomy" id="288705"/>
    <lineage>
        <taxon>Bacteria</taxon>
        <taxon>Bacillati</taxon>
        <taxon>Actinomycetota</taxon>
        <taxon>Actinomycetes</taxon>
        <taxon>Micrococcales</taxon>
        <taxon>Micrococcaceae</taxon>
        <taxon>Renibacterium</taxon>
    </lineage>
</organism>
<dbReference type="EMBL" id="CP000910">
    <property type="protein sequence ID" value="ABY23175.1"/>
    <property type="molecule type" value="Genomic_DNA"/>
</dbReference>
<dbReference type="Pfam" id="PF00953">
    <property type="entry name" value="Glycos_transf_4"/>
    <property type="match status" value="1"/>
</dbReference>
<dbReference type="AlphaFoldDB" id="A9WNB9"/>
<evidence type="ECO:0000313" key="10">
    <source>
        <dbReference type="Proteomes" id="UP000002007"/>
    </source>
</evidence>
<dbReference type="HOGENOM" id="CLU_023982_3_2_11"/>
<dbReference type="GO" id="GO:0016780">
    <property type="term" value="F:phosphotransferase activity, for other substituted phosphate groups"/>
    <property type="evidence" value="ECO:0007669"/>
    <property type="project" value="InterPro"/>
</dbReference>
<feature type="transmembrane region" description="Helical" evidence="8">
    <location>
        <begin position="130"/>
        <end position="146"/>
    </location>
</feature>
<accession>A9WNB9</accession>
<dbReference type="GO" id="GO:0071555">
    <property type="term" value="P:cell wall organization"/>
    <property type="evidence" value="ECO:0007669"/>
    <property type="project" value="TreeGrafter"/>
</dbReference>
<reference evidence="10" key="1">
    <citation type="journal article" date="2008" name="J. Bacteriol.">
        <title>Genome sequence of the fish pathogen Renibacterium salmoninarum suggests reductive evolution away from an environmental Arthrobacter ancestor.</title>
        <authorList>
            <person name="Wiens G.D."/>
            <person name="Rockey D.D."/>
            <person name="Wu Z."/>
            <person name="Chang J."/>
            <person name="Levy R."/>
            <person name="Crane S."/>
            <person name="Chen D.S."/>
            <person name="Capri G.R."/>
            <person name="Burnett J.R."/>
            <person name="Sudheesh P.S."/>
            <person name="Schipma M.J."/>
            <person name="Burd H."/>
            <person name="Bhattacharyya A."/>
            <person name="Rhodes L.D."/>
            <person name="Kaul R."/>
            <person name="Strom M.S."/>
        </authorList>
    </citation>
    <scope>NUCLEOTIDE SEQUENCE [LARGE SCALE GENOMIC DNA]</scope>
    <source>
        <strain evidence="10">ATCC 33209 / DSM 20767 / JCM 11484 / NBRC 15589 / NCIMB 2235</strain>
    </source>
</reference>
<dbReference type="InterPro" id="IPR000715">
    <property type="entry name" value="Glycosyl_transferase_4"/>
</dbReference>
<feature type="transmembrane region" description="Helical" evidence="8">
    <location>
        <begin position="6"/>
        <end position="28"/>
    </location>
</feature>
<dbReference type="KEGG" id="rsa:RSal33209_1439"/>
<evidence type="ECO:0000256" key="7">
    <source>
        <dbReference type="PIRSR" id="PIRSR600715-1"/>
    </source>
</evidence>
<evidence type="ECO:0000256" key="6">
    <source>
        <dbReference type="ARBA" id="ARBA00023136"/>
    </source>
</evidence>
<feature type="transmembrane region" description="Helical" evidence="8">
    <location>
        <begin position="308"/>
        <end position="329"/>
    </location>
</feature>
<evidence type="ECO:0000256" key="5">
    <source>
        <dbReference type="ARBA" id="ARBA00022989"/>
    </source>
</evidence>
<protein>
    <submittedName>
        <fullName evidence="9">Undecaprenyl-phosphate alpha-N-acetyl-D-fucosaminephosphotransferase</fullName>
        <ecNumber evidence="9">2.7.8.-</ecNumber>
    </submittedName>
</protein>
<keyword evidence="10" id="KW-1185">Reference proteome</keyword>
<dbReference type="GO" id="GO:0005886">
    <property type="term" value="C:plasma membrane"/>
    <property type="evidence" value="ECO:0007669"/>
    <property type="project" value="UniProtKB-SubCell"/>
</dbReference>